<organism evidence="1 2">
    <name type="scientific">Amycolatopsis roodepoortensis</name>
    <dbReference type="NCBI Taxonomy" id="700274"/>
    <lineage>
        <taxon>Bacteria</taxon>
        <taxon>Bacillati</taxon>
        <taxon>Actinomycetota</taxon>
        <taxon>Actinomycetes</taxon>
        <taxon>Pseudonocardiales</taxon>
        <taxon>Pseudonocardiaceae</taxon>
        <taxon>Amycolatopsis</taxon>
    </lineage>
</organism>
<protein>
    <submittedName>
        <fullName evidence="1">Uncharacterized protein</fullName>
    </submittedName>
</protein>
<keyword evidence="2" id="KW-1185">Reference proteome</keyword>
<gene>
    <name evidence="1" type="ORF">H4W30_004800</name>
</gene>
<evidence type="ECO:0000313" key="2">
    <source>
        <dbReference type="Proteomes" id="UP000656548"/>
    </source>
</evidence>
<reference evidence="1 2" key="1">
    <citation type="submission" date="2020-10" db="EMBL/GenBank/DDBJ databases">
        <title>Sequencing the genomes of 1000 actinobacteria strains.</title>
        <authorList>
            <person name="Klenk H.-P."/>
        </authorList>
    </citation>
    <scope>NUCLEOTIDE SEQUENCE [LARGE SCALE GENOMIC DNA]</scope>
    <source>
        <strain evidence="1 2">DSM 46661</strain>
    </source>
</reference>
<sequence>MEWPPVITAAATLTGVYLGYRGALRVQQRTILLERKRHIATVAGEALAAVGELQATLTTYRLQWGRRTKALPTIAVAATELIVVGRDWMKATPTALRAVDSYHRDREHAAQTALAAPTSRLLSALIAVSLLGDRPLQRAADQLREGVADLLASARNTKEWKHHITTFVSRIHDFRSTVDDTLEQLHRPGWLRRQWQTLLRRAEEARQAPHRLERRR</sequence>
<name>A0ABR9LB30_9PSEU</name>
<dbReference type="RefSeq" id="WP_192744862.1">
    <property type="nucleotide sequence ID" value="NZ_JADBEJ010000005.1"/>
</dbReference>
<evidence type="ECO:0000313" key="1">
    <source>
        <dbReference type="EMBL" id="MBE1577740.1"/>
    </source>
</evidence>
<dbReference type="EMBL" id="JADBEJ010000005">
    <property type="protein sequence ID" value="MBE1577740.1"/>
    <property type="molecule type" value="Genomic_DNA"/>
</dbReference>
<accession>A0ABR9LB30</accession>
<proteinExistence type="predicted"/>
<dbReference type="Proteomes" id="UP000656548">
    <property type="component" value="Unassembled WGS sequence"/>
</dbReference>
<comment type="caution">
    <text evidence="1">The sequence shown here is derived from an EMBL/GenBank/DDBJ whole genome shotgun (WGS) entry which is preliminary data.</text>
</comment>